<sequence length="292" mass="32292">MRHGKYLPVLNFGWRREEQFRPRTMPTGEPMSSSFLRRTLMLGMIGALGLGGLSSGMAQTSSPITLHGSITYRERMALPPATVEIRIVDMTNRPTQPETVSRASFATTRQVPIPFHITLNRALLKPNRAYGVVATLLVEGQPWFKTPMPAPLNLKNQSNILLTLRRHGTKRPSPALAGSWYLVTLGKTLLQDGTPTPTLELHEDGTVAGSTICNQINATMTVTGEKLKFGPVATTRRACMDATTAARERLFLASLEQTSVWRMNTPGDMLTLLNDQAQPLLVFHRQSHLPVK</sequence>
<dbReference type="InterPro" id="IPR005184">
    <property type="entry name" value="DUF306_Meta_HslJ"/>
</dbReference>
<dbReference type="Pfam" id="PF03724">
    <property type="entry name" value="META"/>
    <property type="match status" value="1"/>
</dbReference>
<protein>
    <recommendedName>
        <fullName evidence="1">DUF306 domain-containing protein</fullName>
    </recommendedName>
</protein>
<dbReference type="PANTHER" id="PTHR35535">
    <property type="entry name" value="HEAT SHOCK PROTEIN HSLJ"/>
    <property type="match status" value="1"/>
</dbReference>
<evidence type="ECO:0000313" key="3">
    <source>
        <dbReference type="Proteomes" id="UP000004319"/>
    </source>
</evidence>
<dbReference type="AlphaFoldDB" id="F7VCL5"/>
<reference evidence="2 3" key="1">
    <citation type="journal article" date="2011" name="Biochem. Biophys. Res. Commun.">
        <title>Increased number of Arginine-based salt bridges contributes to the thermotolerance of thermotolerant acetic acid bacteria, Acetobacter tropicalis SKU1100.</title>
        <authorList>
            <person name="Matsutani M."/>
            <person name="Hirakawa H."/>
            <person name="Nishikura M."/>
            <person name="Soemphol W."/>
            <person name="Ali I.A.I."/>
            <person name="Yakushi T."/>
            <person name="Matsushita K."/>
        </authorList>
    </citation>
    <scope>NUCLEOTIDE SEQUENCE [LARGE SCALE GENOMIC DNA]</scope>
    <source>
        <strain evidence="2 3">NBRC 101654</strain>
    </source>
</reference>
<dbReference type="InterPro" id="IPR053147">
    <property type="entry name" value="Hsp_HslJ-like"/>
</dbReference>
<dbReference type="Pfam" id="PF09619">
    <property type="entry name" value="YscW"/>
    <property type="match status" value="1"/>
</dbReference>
<dbReference type="Gene3D" id="2.40.128.270">
    <property type="match status" value="1"/>
</dbReference>
<dbReference type="Proteomes" id="UP000004319">
    <property type="component" value="Unassembled WGS sequence"/>
</dbReference>
<proteinExistence type="predicted"/>
<name>F7VCL5_9PROT</name>
<gene>
    <name evidence="2" type="ORF">ATPR_1114</name>
</gene>
<dbReference type="EMBL" id="BABS01000023">
    <property type="protein sequence ID" value="GAA08110.1"/>
    <property type="molecule type" value="Genomic_DNA"/>
</dbReference>
<evidence type="ECO:0000259" key="1">
    <source>
        <dbReference type="Pfam" id="PF03724"/>
    </source>
</evidence>
<accession>F7VCL5</accession>
<dbReference type="InterPro" id="IPR039366">
    <property type="entry name" value="Pilotin"/>
</dbReference>
<comment type="caution">
    <text evidence="2">The sequence shown here is derived from an EMBL/GenBank/DDBJ whole genome shotgun (WGS) entry which is preliminary data.</text>
</comment>
<dbReference type="InterPro" id="IPR038670">
    <property type="entry name" value="HslJ-like_sf"/>
</dbReference>
<organism evidence="2 3">
    <name type="scientific">Acetobacter tropicalis NBRC 101654</name>
    <dbReference type="NCBI Taxonomy" id="749388"/>
    <lineage>
        <taxon>Bacteria</taxon>
        <taxon>Pseudomonadati</taxon>
        <taxon>Pseudomonadota</taxon>
        <taxon>Alphaproteobacteria</taxon>
        <taxon>Acetobacterales</taxon>
        <taxon>Acetobacteraceae</taxon>
        <taxon>Acetobacter</taxon>
    </lineage>
</organism>
<feature type="domain" description="DUF306" evidence="1">
    <location>
        <begin position="177"/>
        <end position="283"/>
    </location>
</feature>
<evidence type="ECO:0000313" key="2">
    <source>
        <dbReference type="EMBL" id="GAA08110.1"/>
    </source>
</evidence>
<dbReference type="PANTHER" id="PTHR35535:SF1">
    <property type="entry name" value="HEAT SHOCK PROTEIN HSLJ"/>
    <property type="match status" value="1"/>
</dbReference>